<feature type="region of interest" description="Disordered" evidence="1">
    <location>
        <begin position="1"/>
        <end position="53"/>
    </location>
</feature>
<dbReference type="AlphaFoldDB" id="A0A2P4WZI5"/>
<evidence type="ECO:0000313" key="3">
    <source>
        <dbReference type="EMBL" id="POM58713.1"/>
    </source>
</evidence>
<reference evidence="3 4" key="1">
    <citation type="journal article" date="2017" name="Genome Biol. Evol.">
        <title>Phytophthora megakarya and P. palmivora, closely related causal agents of cacao black pod rot, underwent increases in genome sizes and gene numbers by different mechanisms.</title>
        <authorList>
            <person name="Ali S.S."/>
            <person name="Shao J."/>
            <person name="Lary D.J."/>
            <person name="Kronmiller B."/>
            <person name="Shen D."/>
            <person name="Strem M.D."/>
            <person name="Amoako-Attah I."/>
            <person name="Akrofi A.Y."/>
            <person name="Begoude B.A."/>
            <person name="Ten Hoopen G.M."/>
            <person name="Coulibaly K."/>
            <person name="Kebe B.I."/>
            <person name="Melnick R.L."/>
            <person name="Guiltinan M.J."/>
            <person name="Tyler B.M."/>
            <person name="Meinhardt L.W."/>
            <person name="Bailey B.A."/>
        </authorList>
    </citation>
    <scope>NUCLEOTIDE SEQUENCE [LARGE SCALE GENOMIC DNA]</scope>
    <source>
        <strain evidence="4">sbr112.9</strain>
    </source>
</reference>
<sequence length="138" mass="15433">MVKEESVTSSLRHRKGTAMPALATQEECPVGDGVSKSPGSQRSSPRPESWSYNTFRASHGSEVEGLLLFPEQPRQIFVLLLVVIGFSYYSFTHDSEDAVQNVRTALFAAILIFLVYCFLQTRDGLMMRPHPGVIERVQ</sequence>
<evidence type="ECO:0000313" key="4">
    <source>
        <dbReference type="Proteomes" id="UP000237271"/>
    </source>
</evidence>
<gene>
    <name evidence="3" type="ORF">PHPALM_36611</name>
</gene>
<feature type="transmembrane region" description="Helical" evidence="2">
    <location>
        <begin position="76"/>
        <end position="92"/>
    </location>
</feature>
<keyword evidence="2" id="KW-1133">Transmembrane helix</keyword>
<feature type="transmembrane region" description="Helical" evidence="2">
    <location>
        <begin position="98"/>
        <end position="119"/>
    </location>
</feature>
<protein>
    <submittedName>
        <fullName evidence="3">Phosphatidylserine synthase</fullName>
    </submittedName>
</protein>
<keyword evidence="4" id="KW-1185">Reference proteome</keyword>
<dbReference type="OrthoDB" id="6614653at2759"/>
<feature type="compositionally biased region" description="Polar residues" evidence="1">
    <location>
        <begin position="37"/>
        <end position="53"/>
    </location>
</feature>
<keyword evidence="2" id="KW-0812">Transmembrane</keyword>
<keyword evidence="2" id="KW-0472">Membrane</keyword>
<dbReference type="Proteomes" id="UP000237271">
    <property type="component" value="Unassembled WGS sequence"/>
</dbReference>
<name>A0A2P4WZI5_9STRA</name>
<organism evidence="3 4">
    <name type="scientific">Phytophthora palmivora</name>
    <dbReference type="NCBI Taxonomy" id="4796"/>
    <lineage>
        <taxon>Eukaryota</taxon>
        <taxon>Sar</taxon>
        <taxon>Stramenopiles</taxon>
        <taxon>Oomycota</taxon>
        <taxon>Peronosporomycetes</taxon>
        <taxon>Peronosporales</taxon>
        <taxon>Peronosporaceae</taxon>
        <taxon>Phytophthora</taxon>
    </lineage>
</organism>
<evidence type="ECO:0000256" key="2">
    <source>
        <dbReference type="SAM" id="Phobius"/>
    </source>
</evidence>
<accession>A0A2P4WZI5</accession>
<proteinExistence type="predicted"/>
<dbReference type="EMBL" id="NCKW01020172">
    <property type="protein sequence ID" value="POM58713.1"/>
    <property type="molecule type" value="Genomic_DNA"/>
</dbReference>
<evidence type="ECO:0000256" key="1">
    <source>
        <dbReference type="SAM" id="MobiDB-lite"/>
    </source>
</evidence>
<comment type="caution">
    <text evidence="3">The sequence shown here is derived from an EMBL/GenBank/DDBJ whole genome shotgun (WGS) entry which is preliminary data.</text>
</comment>